<dbReference type="AlphaFoldDB" id="A0A345CUB5"/>
<accession>A0A345CUB5</accession>
<sequence>MIIKINIIKSINKNDKNIAGYTHPDMSSQQVISTTRKGYLLRRGQDERFPPISKVMNNVRQ</sequence>
<dbReference type="Proteomes" id="UP000264980">
    <property type="component" value="Chromosome"/>
</dbReference>
<gene>
    <name evidence="1" type="ORF">AV903_15005</name>
</gene>
<evidence type="ECO:0000313" key="2">
    <source>
        <dbReference type="Proteomes" id="UP000264980"/>
    </source>
</evidence>
<protein>
    <submittedName>
        <fullName evidence="1">Uncharacterized protein</fullName>
    </submittedName>
</protein>
<dbReference type="EMBL" id="CP013970">
    <property type="protein sequence ID" value="AXF77032.1"/>
    <property type="molecule type" value="Genomic_DNA"/>
</dbReference>
<reference evidence="1 2" key="1">
    <citation type="submission" date="2016-01" db="EMBL/GenBank/DDBJ databases">
        <authorList>
            <person name="Oliw E.H."/>
        </authorList>
    </citation>
    <scope>NUCLEOTIDE SEQUENCE [LARGE SCALE GENOMIC DNA]</scope>
    <source>
        <strain evidence="1 2">MDcuke</strain>
    </source>
</reference>
<proteinExistence type="predicted"/>
<name>A0A345CUB5_9GAMM</name>
<organism evidence="1 2">
    <name type="scientific">Erwinia tracheiphila</name>
    <dbReference type="NCBI Taxonomy" id="65700"/>
    <lineage>
        <taxon>Bacteria</taxon>
        <taxon>Pseudomonadati</taxon>
        <taxon>Pseudomonadota</taxon>
        <taxon>Gammaproteobacteria</taxon>
        <taxon>Enterobacterales</taxon>
        <taxon>Erwiniaceae</taxon>
        <taxon>Erwinia</taxon>
    </lineage>
</organism>
<evidence type="ECO:0000313" key="1">
    <source>
        <dbReference type="EMBL" id="AXF77032.1"/>
    </source>
</evidence>